<dbReference type="EC" id="1.13.11.93" evidence="6"/>
<name>A0A917Z9L2_9GAMM</name>
<dbReference type="PANTHER" id="PTHR31136">
    <property type="entry name" value="DUF1338 DOMAIN-CONTAINING PROTEIN"/>
    <property type="match status" value="1"/>
</dbReference>
<reference evidence="8 9" key="1">
    <citation type="journal article" date="2014" name="Int. J. Syst. Evol. Microbiol.">
        <title>Complete genome sequence of Corynebacterium casei LMG S-19264T (=DSM 44701T), isolated from a smear-ripened cheese.</title>
        <authorList>
            <consortium name="US DOE Joint Genome Institute (JGI-PGF)"/>
            <person name="Walter F."/>
            <person name="Albersmeier A."/>
            <person name="Kalinowski J."/>
            <person name="Ruckert C."/>
        </authorList>
    </citation>
    <scope>NUCLEOTIDE SEQUENCE [LARGE SCALE GENOMIC DNA]</scope>
    <source>
        <strain evidence="8 9">CGMCC 1.7286</strain>
    </source>
</reference>
<evidence type="ECO:0000256" key="1">
    <source>
        <dbReference type="ARBA" id="ARBA00001954"/>
    </source>
</evidence>
<gene>
    <name evidence="8" type="ORF">GCM10011348_08300</name>
</gene>
<keyword evidence="3" id="KW-0560">Oxidoreductase</keyword>
<keyword evidence="9" id="KW-1185">Reference proteome</keyword>
<keyword evidence="2" id="KW-0223">Dioxygenase</keyword>
<sequence>MIHEQLKPALDAIWQDFLSLSPQTRRIHDLLAACNPRVVTDHIELRTYDLPRVGIAHLARPFEEAGYGACGEYRFPVEQLFARHYEHPDPGLPKLFISEFHVDCLDDDARNIIHQLVSQIPDTALSRDDFAWSGRHWKIDYDTYRQLRALSEHAAWVAAFGFRASHFTVLVNDLQSHRSIDEINDFLLQHGFRLDTSGGLVKGTPDEYLEQTSTLADQVEVRFSDRTALVPGGYCEFAKRYPRPDGQLYQGFVAASAGNLSANGLQCPTGY</sequence>
<proteinExistence type="inferred from homology"/>
<evidence type="ECO:0000256" key="4">
    <source>
        <dbReference type="ARBA" id="ARBA00023004"/>
    </source>
</evidence>
<evidence type="ECO:0000256" key="3">
    <source>
        <dbReference type="ARBA" id="ARBA00023002"/>
    </source>
</evidence>
<evidence type="ECO:0000256" key="7">
    <source>
        <dbReference type="ARBA" id="ARBA00035045"/>
    </source>
</evidence>
<evidence type="ECO:0000313" key="9">
    <source>
        <dbReference type="Proteomes" id="UP000599578"/>
    </source>
</evidence>
<dbReference type="Proteomes" id="UP000599578">
    <property type="component" value="Unassembled WGS sequence"/>
</dbReference>
<keyword evidence="4" id="KW-0408">Iron</keyword>
<evidence type="ECO:0000313" key="8">
    <source>
        <dbReference type="EMBL" id="GGO77835.1"/>
    </source>
</evidence>
<comment type="similarity">
    <text evidence="5">Belongs to the 2-oxoadipate dioxygenase/decarboxylase family.</text>
</comment>
<dbReference type="AlphaFoldDB" id="A0A917Z9L2"/>
<accession>A0A917Z9L2</accession>
<dbReference type="PANTHER" id="PTHR31136:SF5">
    <property type="entry name" value="2-OXOADIPATE DIOXYGENASE_DECARBOXYLASE, CHLOROPLASTIC"/>
    <property type="match status" value="1"/>
</dbReference>
<dbReference type="Gene3D" id="3.10.180.50">
    <property type="match status" value="1"/>
</dbReference>
<organism evidence="8 9">
    <name type="scientific">Marinobacterium nitratireducens</name>
    <dbReference type="NCBI Taxonomy" id="518897"/>
    <lineage>
        <taxon>Bacteria</taxon>
        <taxon>Pseudomonadati</taxon>
        <taxon>Pseudomonadota</taxon>
        <taxon>Gammaproteobacteria</taxon>
        <taxon>Oceanospirillales</taxon>
        <taxon>Oceanospirillaceae</taxon>
        <taxon>Marinobacterium</taxon>
    </lineage>
</organism>
<comment type="cofactor">
    <cofactor evidence="1">
        <name>Fe(2+)</name>
        <dbReference type="ChEBI" id="CHEBI:29033"/>
    </cofactor>
</comment>
<evidence type="ECO:0000256" key="2">
    <source>
        <dbReference type="ARBA" id="ARBA00022964"/>
    </source>
</evidence>
<dbReference type="EMBL" id="BMLT01000002">
    <property type="protein sequence ID" value="GGO77835.1"/>
    <property type="molecule type" value="Genomic_DNA"/>
</dbReference>
<dbReference type="GO" id="GO:0051213">
    <property type="term" value="F:dioxygenase activity"/>
    <property type="evidence" value="ECO:0007669"/>
    <property type="project" value="UniProtKB-KW"/>
</dbReference>
<evidence type="ECO:0000256" key="5">
    <source>
        <dbReference type="ARBA" id="ARBA00035013"/>
    </source>
</evidence>
<dbReference type="Pfam" id="PF07063">
    <property type="entry name" value="HGLS"/>
    <property type="match status" value="1"/>
</dbReference>
<protein>
    <recommendedName>
        <fullName evidence="6">2-oxoadipate dioxygenase/decarboxylase</fullName>
        <ecNumber evidence="6">1.13.11.93</ecNumber>
    </recommendedName>
    <alternativeName>
        <fullName evidence="7">2-hydroxyglutarate synthase</fullName>
    </alternativeName>
</protein>
<dbReference type="CDD" id="cd16350">
    <property type="entry name" value="VOC_like"/>
    <property type="match status" value="1"/>
</dbReference>
<evidence type="ECO:0000256" key="6">
    <source>
        <dbReference type="ARBA" id="ARBA00035023"/>
    </source>
</evidence>
<dbReference type="SMART" id="SM01150">
    <property type="entry name" value="DUF1338"/>
    <property type="match status" value="1"/>
</dbReference>
<comment type="caution">
    <text evidence="8">The sequence shown here is derived from an EMBL/GenBank/DDBJ whole genome shotgun (WGS) entry which is preliminary data.</text>
</comment>
<dbReference type="InterPro" id="IPR009770">
    <property type="entry name" value="HGLS"/>
</dbReference>
<dbReference type="RefSeq" id="WP_188858632.1">
    <property type="nucleotide sequence ID" value="NZ_BMLT01000002.1"/>
</dbReference>